<dbReference type="Proteomes" id="UP000011083">
    <property type="component" value="Unassembled WGS sequence"/>
</dbReference>
<feature type="region of interest" description="Disordered" evidence="1">
    <location>
        <begin position="321"/>
        <end position="359"/>
    </location>
</feature>
<dbReference type="PANTHER" id="PTHR13663">
    <property type="entry name" value="SIMILAR TO RIKEN CDNA 6430548M08"/>
    <property type="match status" value="1"/>
</dbReference>
<dbReference type="InterPro" id="IPR022096">
    <property type="entry name" value="SBF1/SBF2"/>
</dbReference>
<dbReference type="OMA" id="CLEIATI"/>
<feature type="region of interest" description="Disordered" evidence="1">
    <location>
        <begin position="167"/>
        <end position="186"/>
    </location>
</feature>
<feature type="compositionally biased region" description="Low complexity" evidence="1">
    <location>
        <begin position="933"/>
        <end position="942"/>
    </location>
</feature>
<feature type="region of interest" description="Disordered" evidence="1">
    <location>
        <begin position="721"/>
        <end position="795"/>
    </location>
</feature>
<dbReference type="InterPro" id="IPR011993">
    <property type="entry name" value="PH-like_dom_sf"/>
</dbReference>
<feature type="compositionally biased region" description="Low complexity" evidence="1">
    <location>
        <begin position="392"/>
        <end position="410"/>
    </location>
</feature>
<dbReference type="OrthoDB" id="6268344at2759"/>
<gene>
    <name evidence="3" type="ORF">ACA1_275810</name>
</gene>
<dbReference type="KEGG" id="acan:ACA1_275810"/>
<feature type="domain" description="PH" evidence="2">
    <location>
        <begin position="1005"/>
        <end position="1168"/>
    </location>
</feature>
<reference evidence="3 4" key="1">
    <citation type="journal article" date="2013" name="Genome Biol.">
        <title>Genome of Acanthamoeba castellanii highlights extensive lateral gene transfer and early evolution of tyrosine kinase signaling.</title>
        <authorList>
            <person name="Clarke M."/>
            <person name="Lohan A.J."/>
            <person name="Liu B."/>
            <person name="Lagkouvardos I."/>
            <person name="Roy S."/>
            <person name="Zafar N."/>
            <person name="Bertelli C."/>
            <person name="Schilde C."/>
            <person name="Kianianmomeni A."/>
            <person name="Burglin T.R."/>
            <person name="Frech C."/>
            <person name="Turcotte B."/>
            <person name="Kopec K.O."/>
            <person name="Synnott J.M."/>
            <person name="Choo C."/>
            <person name="Paponov I."/>
            <person name="Finkler A."/>
            <person name="Soon Heng Tan C."/>
            <person name="Hutchins A.P."/>
            <person name="Weinmeier T."/>
            <person name="Rattei T."/>
            <person name="Chu J.S."/>
            <person name="Gimenez G."/>
            <person name="Irimia M."/>
            <person name="Rigden D.J."/>
            <person name="Fitzpatrick D.A."/>
            <person name="Lorenzo-Morales J."/>
            <person name="Bateman A."/>
            <person name="Chiu C.H."/>
            <person name="Tang P."/>
            <person name="Hegemann P."/>
            <person name="Fromm H."/>
            <person name="Raoult D."/>
            <person name="Greub G."/>
            <person name="Miranda-Saavedra D."/>
            <person name="Chen N."/>
            <person name="Nash P."/>
            <person name="Ginger M.L."/>
            <person name="Horn M."/>
            <person name="Schaap P."/>
            <person name="Caler L."/>
            <person name="Loftus B."/>
        </authorList>
    </citation>
    <scope>NUCLEOTIDE SEQUENCE [LARGE SCALE GENOMIC DNA]</scope>
    <source>
        <strain evidence="3 4">Neff</strain>
    </source>
</reference>
<dbReference type="InterPro" id="IPR001849">
    <property type="entry name" value="PH_domain"/>
</dbReference>
<dbReference type="VEuPathDB" id="AmoebaDB:ACA1_275810"/>
<feature type="region of interest" description="Disordered" evidence="1">
    <location>
        <begin position="388"/>
        <end position="469"/>
    </location>
</feature>
<dbReference type="PANTHER" id="PTHR13663:SF2">
    <property type="entry name" value="SIMILAR TO RIKEN CDNA 6430548M08"/>
    <property type="match status" value="1"/>
</dbReference>
<dbReference type="STRING" id="1257118.L8GR33"/>
<dbReference type="EMBL" id="KB008032">
    <property type="protein sequence ID" value="ELR15407.1"/>
    <property type="molecule type" value="Genomic_DNA"/>
</dbReference>
<dbReference type="InterPro" id="IPR039872">
    <property type="entry name" value="KIAA0513"/>
</dbReference>
<accession>L8GR33</accession>
<feature type="compositionally biased region" description="Low complexity" evidence="1">
    <location>
        <begin position="827"/>
        <end position="846"/>
    </location>
</feature>
<dbReference type="Gene3D" id="2.30.29.30">
    <property type="entry name" value="Pleckstrin-homology domain (PH domain)/Phosphotyrosine-binding domain (PTB)"/>
    <property type="match status" value="1"/>
</dbReference>
<name>L8GR33_ACACF</name>
<evidence type="ECO:0000313" key="3">
    <source>
        <dbReference type="EMBL" id="ELR15407.1"/>
    </source>
</evidence>
<feature type="compositionally biased region" description="Acidic residues" evidence="1">
    <location>
        <begin position="252"/>
        <end position="288"/>
    </location>
</feature>
<feature type="compositionally biased region" description="Low complexity" evidence="1">
    <location>
        <begin position="346"/>
        <end position="359"/>
    </location>
</feature>
<keyword evidence="4" id="KW-1185">Reference proteome</keyword>
<dbReference type="AlphaFoldDB" id="L8GR33"/>
<sequence>MAEGERKGRPPPGASAHLRKAHARQGSLDVRATTLASPAWLPATALHHHHNQQQQQQQLPRRVEKDDHTHEAGDARGAGADNTTASPGGGCTSAADPAAELLAEAATVLVAPAHARAEAAVDERTTTVVEAAAVQEEAGGGQPPVAAQTGATLTGSWEWLMPHSARERGAHGPTHEPAGEAGAASRRQWIAASREWSHTFPAAAASRPTSSLASSPGSPPTAALQQGRLRPAREHDDDDDEDSSGSATTTTSEEEEEVDSSSDDDDDDSSGDDRDDSMSEDTDVDDSEASQLAEVKVTFFSIPTPSSISPTARPLHAPLSSEVLPVGSTPLGSKLQQRKHLRERSLSQLSRSSAAVTSSSHPLLFAKVAISPSSPSLLAHALILPQPPPSDWAPASPSASPSSGGRPSGAHNLEAAADGDVPPSSLTATPSEPARGKGDAAATTAAPKEPPASPGNSKRSSTDMDGWPPEKEFMRACVDRLFAGESLEREDLERMAALFSAKWGRRCFSLALNQARAKEEIALLDGPFCDLCALFEAALIASEESADYRCAKHLTHMSLTFYRLLGSGWSVSEVQDFVQNTLQRSGKVHIWKEELFWEEVYYDSVMEEREKVMREALETPWRAFTSAEQADIIEKEKNFIFGQLGSYSCTMLSFGVPIERASEFIERHCVINSLTADQKQMLLNNLDPLAGSFSQEEKEREVKIRKAVWLRKQKEEWARSREKRLKMRNTPPVRRIHRSTSSIDPSSYALDRASPSASTAVGSAAPLPKQQSAPSRSPPDTKESRPAVQKPARRKTRIAELFFKPPLHLFSLSPDKSVRGGSGSGDDGSPLSPRSRGGSPSPSSLSSPPPTSPSSSSSSLDHHSAEQPRLSPRSSSSPSASPRSLESGGGGAADGGTKKGSSRLWPRKDSPRANARLASDLTDPPHPAGDEGTTSTSTSTSSGLSGVVVHSATIAAPRNVDELARLKRHNQRLEELIETYEKHFSLDVLAALAYPSLAFAQVPAPHTKAGWLMKLVGRVKKTWRRRLFLLKDDFLLCYAAQDSSYPDHIFRQPPPHELLYPPPFHTSRGCGRETSPGLHRGTTIRSVELYLTAFKEIRKDLREGTAPGADQKPRDQSSCHPYCLEIATIVHDPRSFGARGPTGKRLMVSADSEESQRDWFYCLKKAAAAAKWYKDTTRDPGFLADKEWTRRPVVVASPT</sequence>
<feature type="compositionally biased region" description="Basic and acidic residues" evidence="1">
    <location>
        <begin position="61"/>
        <end position="74"/>
    </location>
</feature>
<protein>
    <recommendedName>
        <fullName evidence="2">PH domain-containing protein</fullName>
    </recommendedName>
</protein>
<proteinExistence type="predicted"/>
<feature type="compositionally biased region" description="Low complexity" evidence="1">
    <location>
        <begin position="868"/>
        <end position="886"/>
    </location>
</feature>
<evidence type="ECO:0000256" key="1">
    <source>
        <dbReference type="SAM" id="MobiDB-lite"/>
    </source>
</evidence>
<dbReference type="SMART" id="SM00233">
    <property type="entry name" value="PH"/>
    <property type="match status" value="1"/>
</dbReference>
<dbReference type="SUPFAM" id="SSF50729">
    <property type="entry name" value="PH domain-like"/>
    <property type="match status" value="1"/>
</dbReference>
<dbReference type="PROSITE" id="PS50003">
    <property type="entry name" value="PH_DOMAIN"/>
    <property type="match status" value="1"/>
</dbReference>
<organism evidence="3 4">
    <name type="scientific">Acanthamoeba castellanii (strain ATCC 30010 / Neff)</name>
    <dbReference type="NCBI Taxonomy" id="1257118"/>
    <lineage>
        <taxon>Eukaryota</taxon>
        <taxon>Amoebozoa</taxon>
        <taxon>Discosea</taxon>
        <taxon>Longamoebia</taxon>
        <taxon>Centramoebida</taxon>
        <taxon>Acanthamoebidae</taxon>
        <taxon>Acanthamoeba</taxon>
    </lineage>
</organism>
<feature type="region of interest" description="Disordered" evidence="1">
    <location>
        <begin position="202"/>
        <end position="290"/>
    </location>
</feature>
<feature type="compositionally biased region" description="Basic and acidic residues" evidence="1">
    <location>
        <begin position="167"/>
        <end position="178"/>
    </location>
</feature>
<evidence type="ECO:0000313" key="4">
    <source>
        <dbReference type="Proteomes" id="UP000011083"/>
    </source>
</evidence>
<dbReference type="Pfam" id="PF12335">
    <property type="entry name" value="SBF2"/>
    <property type="match status" value="1"/>
</dbReference>
<feature type="compositionally biased region" description="Polar residues" evidence="1">
    <location>
        <begin position="207"/>
        <end position="216"/>
    </location>
</feature>
<dbReference type="RefSeq" id="XP_004337420.1">
    <property type="nucleotide sequence ID" value="XM_004337372.1"/>
</dbReference>
<dbReference type="GeneID" id="14916080"/>
<feature type="region of interest" description="Disordered" evidence="1">
    <location>
        <begin position="810"/>
        <end position="944"/>
    </location>
</feature>
<evidence type="ECO:0000259" key="2">
    <source>
        <dbReference type="PROSITE" id="PS50003"/>
    </source>
</evidence>
<feature type="region of interest" description="Disordered" evidence="1">
    <location>
        <begin position="1"/>
        <end position="92"/>
    </location>
</feature>